<dbReference type="EMBL" id="JBHSQH010000001">
    <property type="protein sequence ID" value="MFC5970093.1"/>
    <property type="molecule type" value="Genomic_DNA"/>
</dbReference>
<name>A0ABD5RIF9_9EURY</name>
<feature type="coiled-coil region" evidence="1">
    <location>
        <begin position="16"/>
        <end position="72"/>
    </location>
</feature>
<organism evidence="2 3">
    <name type="scientific">Halomarina salina</name>
    <dbReference type="NCBI Taxonomy" id="1872699"/>
    <lineage>
        <taxon>Archaea</taxon>
        <taxon>Methanobacteriati</taxon>
        <taxon>Methanobacteriota</taxon>
        <taxon>Stenosarchaea group</taxon>
        <taxon>Halobacteria</taxon>
        <taxon>Halobacteriales</taxon>
        <taxon>Natronomonadaceae</taxon>
        <taxon>Halomarina</taxon>
    </lineage>
</organism>
<evidence type="ECO:0000256" key="1">
    <source>
        <dbReference type="SAM" id="Coils"/>
    </source>
</evidence>
<dbReference type="AlphaFoldDB" id="A0ABD5RIF9"/>
<gene>
    <name evidence="2" type="ORF">ACFPYI_01995</name>
</gene>
<evidence type="ECO:0000313" key="3">
    <source>
        <dbReference type="Proteomes" id="UP001596099"/>
    </source>
</evidence>
<evidence type="ECO:0000313" key="2">
    <source>
        <dbReference type="EMBL" id="MFC5970093.1"/>
    </source>
</evidence>
<reference evidence="2 3" key="1">
    <citation type="journal article" date="2019" name="Int. J. Syst. Evol. Microbiol.">
        <title>The Global Catalogue of Microorganisms (GCM) 10K type strain sequencing project: providing services to taxonomists for standard genome sequencing and annotation.</title>
        <authorList>
            <consortium name="The Broad Institute Genomics Platform"/>
            <consortium name="The Broad Institute Genome Sequencing Center for Infectious Disease"/>
            <person name="Wu L."/>
            <person name="Ma J."/>
        </authorList>
    </citation>
    <scope>NUCLEOTIDE SEQUENCE [LARGE SCALE GENOMIC DNA]</scope>
    <source>
        <strain evidence="2 3">CGMCC 1.12543</strain>
    </source>
</reference>
<keyword evidence="1" id="KW-0175">Coiled coil</keyword>
<comment type="caution">
    <text evidence="2">The sequence shown here is derived from an EMBL/GenBank/DDBJ whole genome shotgun (WGS) entry which is preliminary data.</text>
</comment>
<accession>A0ABD5RIF9</accession>
<proteinExistence type="predicted"/>
<dbReference type="RefSeq" id="WP_247418749.1">
    <property type="nucleotide sequence ID" value="NZ_JALLGW010000002.1"/>
</dbReference>
<sequence length="229" mass="25771">MSTDQPHRADQGSMTREEAVERIEKLDDKLFDLAEHVYNGTDERVEELEAENEQLRERVGELEELVGTLQEKLRDETSRRGKEDGRMSRRLTAVEDELGMDSEEVLTIAAGGEGGGMTPLGRVIKLGPEGALERPTAKHYRARAIAERWSDWGTVHGTKYGRKRVLASKRDDLKTRLEDANDESIAWNQVYRAMEWVAENSGGVITLREGNDEEGRYVLEQTEPGGDSA</sequence>
<keyword evidence="3" id="KW-1185">Reference proteome</keyword>
<protein>
    <recommendedName>
        <fullName evidence="4">BZIP transcription factor</fullName>
    </recommendedName>
</protein>
<evidence type="ECO:0008006" key="4">
    <source>
        <dbReference type="Google" id="ProtNLM"/>
    </source>
</evidence>
<dbReference type="Proteomes" id="UP001596099">
    <property type="component" value="Unassembled WGS sequence"/>
</dbReference>